<dbReference type="AlphaFoldDB" id="A0A922L1E4"/>
<organism evidence="2 3">
    <name type="scientific">Dermatophagoides farinae</name>
    <name type="common">American house dust mite</name>
    <dbReference type="NCBI Taxonomy" id="6954"/>
    <lineage>
        <taxon>Eukaryota</taxon>
        <taxon>Metazoa</taxon>
        <taxon>Ecdysozoa</taxon>
        <taxon>Arthropoda</taxon>
        <taxon>Chelicerata</taxon>
        <taxon>Arachnida</taxon>
        <taxon>Acari</taxon>
        <taxon>Acariformes</taxon>
        <taxon>Sarcoptiformes</taxon>
        <taxon>Astigmata</taxon>
        <taxon>Psoroptidia</taxon>
        <taxon>Analgoidea</taxon>
        <taxon>Pyroglyphidae</taxon>
        <taxon>Dermatophagoidinae</taxon>
        <taxon>Dermatophagoides</taxon>
    </lineage>
</organism>
<feature type="transmembrane region" description="Helical" evidence="1">
    <location>
        <begin position="12"/>
        <end position="36"/>
    </location>
</feature>
<reference evidence="2" key="1">
    <citation type="submission" date="2013-05" db="EMBL/GenBank/DDBJ databases">
        <authorList>
            <person name="Yim A.K.Y."/>
            <person name="Chan T.F."/>
            <person name="Ji K.M."/>
            <person name="Liu X.Y."/>
            <person name="Zhou J.W."/>
            <person name="Li R.Q."/>
            <person name="Yang K.Y."/>
            <person name="Li J."/>
            <person name="Li M."/>
            <person name="Law P.T.W."/>
            <person name="Wu Y.L."/>
            <person name="Cai Z.L."/>
            <person name="Qin H."/>
            <person name="Bao Y."/>
            <person name="Leung R.K.K."/>
            <person name="Ng P.K.S."/>
            <person name="Zou J."/>
            <person name="Zhong X.J."/>
            <person name="Ran P.X."/>
            <person name="Zhong N.S."/>
            <person name="Liu Z.G."/>
            <person name="Tsui S.K.W."/>
        </authorList>
    </citation>
    <scope>NUCLEOTIDE SEQUENCE</scope>
    <source>
        <strain evidence="2">Derf</strain>
        <tissue evidence="2">Whole organism</tissue>
    </source>
</reference>
<keyword evidence="1" id="KW-0472">Membrane</keyword>
<keyword evidence="1" id="KW-0812">Transmembrane</keyword>
<evidence type="ECO:0000256" key="1">
    <source>
        <dbReference type="SAM" id="Phobius"/>
    </source>
</evidence>
<keyword evidence="1" id="KW-1133">Transmembrane helix</keyword>
<reference evidence="2" key="2">
    <citation type="journal article" date="2022" name="Res Sq">
        <title>Comparative Genomics Reveals Insights into the Divergent Evolution of Astigmatic Mites and Household Pest Adaptations.</title>
        <authorList>
            <person name="Xiong Q."/>
            <person name="Wan A.T.-Y."/>
            <person name="Liu X.-Y."/>
            <person name="Fung C.S.-H."/>
            <person name="Xiao X."/>
            <person name="Malainual N."/>
            <person name="Hou J."/>
            <person name="Wang L."/>
            <person name="Wang M."/>
            <person name="Yang K."/>
            <person name="Cui Y."/>
            <person name="Leung E."/>
            <person name="Nong W."/>
            <person name="Shin S.-K."/>
            <person name="Au S."/>
            <person name="Jeong K.Y."/>
            <person name="Chew F.T."/>
            <person name="Hui J."/>
            <person name="Leung T.F."/>
            <person name="Tungtrongchitr A."/>
            <person name="Zhong N."/>
            <person name="Liu Z."/>
            <person name="Tsui S."/>
        </authorList>
    </citation>
    <scope>NUCLEOTIDE SEQUENCE</scope>
    <source>
        <strain evidence="2">Derf</strain>
        <tissue evidence="2">Whole organism</tissue>
    </source>
</reference>
<dbReference type="Proteomes" id="UP000790347">
    <property type="component" value="Unassembled WGS sequence"/>
</dbReference>
<keyword evidence="3" id="KW-1185">Reference proteome</keyword>
<accession>A0A922L1E4</accession>
<sequence length="243" mass="28728">MDNHHAQSTIRPFTSLIMMLMTTTFSILIITVGSSVCIENESTLRPLNKSESNATTRTMIDDGSMFSTNILNIGNEINYLLSSVSNECRESIITCERHCYANYVDRYEDLSHQVINEDISSEFDRKVCCSMWDWFDCTRSRIQQRCMSTDVDLFEQSLLDSYIHSSYCKGYEYGSYYCWPLPLWLYILFTSMAFAMLTLGTVAIVWYWRHGFSCHHRDQQLKQAHHDYRRRRRRRQSSMDFYD</sequence>
<evidence type="ECO:0000313" key="2">
    <source>
        <dbReference type="EMBL" id="KAH9511449.1"/>
    </source>
</evidence>
<name>A0A922L1E4_DERFA</name>
<proteinExistence type="predicted"/>
<feature type="transmembrane region" description="Helical" evidence="1">
    <location>
        <begin position="183"/>
        <end position="208"/>
    </location>
</feature>
<protein>
    <submittedName>
        <fullName evidence="2">Uncharacterized protein</fullName>
    </submittedName>
</protein>
<dbReference type="EMBL" id="ASGP02000004">
    <property type="protein sequence ID" value="KAH9511449.1"/>
    <property type="molecule type" value="Genomic_DNA"/>
</dbReference>
<gene>
    <name evidence="2" type="ORF">DERF_009911</name>
</gene>
<evidence type="ECO:0000313" key="3">
    <source>
        <dbReference type="Proteomes" id="UP000790347"/>
    </source>
</evidence>
<comment type="caution">
    <text evidence="2">The sequence shown here is derived from an EMBL/GenBank/DDBJ whole genome shotgun (WGS) entry which is preliminary data.</text>
</comment>